<dbReference type="InterPro" id="IPR051321">
    <property type="entry name" value="PHA/PHB_synthase"/>
</dbReference>
<keyword evidence="2" id="KW-0378">Hydrolase</keyword>
<dbReference type="eggNOG" id="COG3743">
    <property type="taxonomic scope" value="Bacteria"/>
</dbReference>
<dbReference type="InterPro" id="IPR010915">
    <property type="entry name" value="PHB_depoly_PhaZ"/>
</dbReference>
<dbReference type="PANTHER" id="PTHR36837:SF4">
    <property type="entry name" value="BLR0908 PROTEIN"/>
    <property type="match status" value="1"/>
</dbReference>
<evidence type="ECO:0000259" key="1">
    <source>
        <dbReference type="Pfam" id="PF06850"/>
    </source>
</evidence>
<dbReference type="SUPFAM" id="SSF53474">
    <property type="entry name" value="alpha/beta-Hydrolases"/>
    <property type="match status" value="1"/>
</dbReference>
<dbReference type="Gene3D" id="1.10.150.20">
    <property type="entry name" value="5' to 3' exonuclease, C-terminal subdomain"/>
    <property type="match status" value="1"/>
</dbReference>
<dbReference type="AlphaFoldDB" id="V4TI94"/>
<dbReference type="Proteomes" id="UP000017819">
    <property type="component" value="Unassembled WGS sequence"/>
</dbReference>
<proteinExistence type="predicted"/>
<dbReference type="STRING" id="631454.N177_1556"/>
<gene>
    <name evidence="2" type="ORF">N177_1556</name>
</gene>
<reference evidence="2 3" key="1">
    <citation type="journal article" date="2014" name="Genome Announc.">
        <title>Draft Genome Sequence of Lutibaculum baratangense Strain AMV1T, Isolated from a Mud Volcano in Andamans, India.</title>
        <authorList>
            <person name="Singh A."/>
            <person name="Sreenivas A."/>
            <person name="Sathyanarayana Reddy G."/>
            <person name="Pinnaka A.K."/>
            <person name="Shivaji S."/>
        </authorList>
    </citation>
    <scope>NUCLEOTIDE SEQUENCE [LARGE SCALE GENOMIC DNA]</scope>
    <source>
        <strain evidence="2 3">AMV1</strain>
    </source>
</reference>
<name>V4TI94_9HYPH</name>
<dbReference type="eggNOG" id="COG4553">
    <property type="taxonomic scope" value="Bacteria"/>
</dbReference>
<dbReference type="NCBIfam" id="TIGR01849">
    <property type="entry name" value="PHB_depoly_PhaZ"/>
    <property type="match status" value="1"/>
</dbReference>
<evidence type="ECO:0000313" key="2">
    <source>
        <dbReference type="EMBL" id="ESR25723.1"/>
    </source>
</evidence>
<accession>V4TI94</accession>
<dbReference type="EC" id="3.1.1.-" evidence="2"/>
<comment type="caution">
    <text evidence="2">The sequence shown here is derived from an EMBL/GenBank/DDBJ whole genome shotgun (WGS) entry which is preliminary data.</text>
</comment>
<dbReference type="InterPro" id="IPR029058">
    <property type="entry name" value="AB_hydrolase_fold"/>
</dbReference>
<organism evidence="2 3">
    <name type="scientific">Lutibaculum baratangense AMV1</name>
    <dbReference type="NCBI Taxonomy" id="631454"/>
    <lineage>
        <taxon>Bacteria</taxon>
        <taxon>Pseudomonadati</taxon>
        <taxon>Pseudomonadota</taxon>
        <taxon>Alphaproteobacteria</taxon>
        <taxon>Hyphomicrobiales</taxon>
        <taxon>Tepidamorphaceae</taxon>
        <taxon>Lutibaculum</taxon>
    </lineage>
</organism>
<dbReference type="EMBL" id="AWXZ01000018">
    <property type="protein sequence ID" value="ESR25723.1"/>
    <property type="molecule type" value="Genomic_DNA"/>
</dbReference>
<dbReference type="GO" id="GO:0016787">
    <property type="term" value="F:hydrolase activity"/>
    <property type="evidence" value="ECO:0007669"/>
    <property type="project" value="UniProtKB-KW"/>
</dbReference>
<dbReference type="PANTHER" id="PTHR36837">
    <property type="entry name" value="POLY(3-HYDROXYALKANOATE) POLYMERASE SUBUNIT PHAC"/>
    <property type="match status" value="1"/>
</dbReference>
<dbReference type="PATRIC" id="fig|631454.5.peg.1537"/>
<sequence>MDITSPYHWYEFTHAALSPARIFADATRLFYRNPLNPLSQTPLGKNLTASLEVFERVTRRYGKPEFGLDSTFTGAARVKVREEVVWERPFCRLVHFEKALGARAKPGPKVVVVAPMSGHYATLLRGTVEAFLPDHDVYITDWADARMVPLADGRFDLDDYIDYLINIFHFLGGDCHVVAVCQPSVPVLAAVAAMESREDPYVPRTMTLMGGPIDTRENPTAVNELAASHDIDWFRRNVIMRVPFPHPGMMREVYPGFLQLSGFMSMNLDRHVTAHRDLFRHLVDGDGDSADKHREFYDEYLAVMDLTAEFYLQTVETVFIEHALPKGEMYHRGDRIDCSRVRNVALLTVEGERDDISGLGQTKAAHKLCTNLPDEMKMHYVQPRVGHYGVFNGSRFRSEIVPRIADFMRSHQAMAEAARQKRAEPQAPALAEDVTAAPQGTLGFHVSRGLLLDEPQGAADDLTRIRGIGERISTRLNDHGIFHFWQIAELDDATTRSIEAALGMPGKIDRDKWVEQAQALAAENAG</sequence>
<dbReference type="RefSeq" id="WP_023431698.1">
    <property type="nucleotide sequence ID" value="NZ_AWXZ01000018.1"/>
</dbReference>
<protein>
    <submittedName>
        <fullName evidence="2">Intracellular PHB depolymerase</fullName>
        <ecNumber evidence="2">3.1.1.-</ecNumber>
    </submittedName>
</protein>
<feature type="domain" description="PHB de-polymerase C-terminal" evidence="1">
    <location>
        <begin position="210"/>
        <end position="411"/>
    </location>
</feature>
<dbReference type="Pfam" id="PF06850">
    <property type="entry name" value="PHB_depo_C"/>
    <property type="match status" value="1"/>
</dbReference>
<evidence type="ECO:0000313" key="3">
    <source>
        <dbReference type="Proteomes" id="UP000017819"/>
    </source>
</evidence>
<dbReference type="InterPro" id="IPR009656">
    <property type="entry name" value="PHB_depo_C"/>
</dbReference>
<keyword evidence="3" id="KW-1185">Reference proteome</keyword>